<accession>A0A2P5CU65</accession>
<dbReference type="AlphaFoldDB" id="A0A2P5CU65"/>
<evidence type="ECO:0000313" key="2">
    <source>
        <dbReference type="Proteomes" id="UP000237105"/>
    </source>
</evidence>
<gene>
    <name evidence="1" type="ORF">PanWU01x14_122920</name>
</gene>
<sequence length="51" mass="5378">GGLLSANQIGNIKAHLDASQIGIFKAHFDAYNSLNLLGTIKSNVDPAVTLR</sequence>
<dbReference type="Proteomes" id="UP000237105">
    <property type="component" value="Unassembled WGS sequence"/>
</dbReference>
<dbReference type="OrthoDB" id="10276466at2759"/>
<organism evidence="1 2">
    <name type="scientific">Parasponia andersonii</name>
    <name type="common">Sponia andersonii</name>
    <dbReference type="NCBI Taxonomy" id="3476"/>
    <lineage>
        <taxon>Eukaryota</taxon>
        <taxon>Viridiplantae</taxon>
        <taxon>Streptophyta</taxon>
        <taxon>Embryophyta</taxon>
        <taxon>Tracheophyta</taxon>
        <taxon>Spermatophyta</taxon>
        <taxon>Magnoliopsida</taxon>
        <taxon>eudicotyledons</taxon>
        <taxon>Gunneridae</taxon>
        <taxon>Pentapetalae</taxon>
        <taxon>rosids</taxon>
        <taxon>fabids</taxon>
        <taxon>Rosales</taxon>
        <taxon>Cannabaceae</taxon>
        <taxon>Parasponia</taxon>
    </lineage>
</organism>
<dbReference type="EMBL" id="JXTB01000094">
    <property type="protein sequence ID" value="PON64580.1"/>
    <property type="molecule type" value="Genomic_DNA"/>
</dbReference>
<name>A0A2P5CU65_PARAD</name>
<evidence type="ECO:0000313" key="1">
    <source>
        <dbReference type="EMBL" id="PON64580.1"/>
    </source>
</evidence>
<keyword evidence="2" id="KW-1185">Reference proteome</keyword>
<reference evidence="2" key="1">
    <citation type="submission" date="2016-06" db="EMBL/GenBank/DDBJ databases">
        <title>Parallel loss of symbiosis genes in relatives of nitrogen-fixing non-legume Parasponia.</title>
        <authorList>
            <person name="Van Velzen R."/>
            <person name="Holmer R."/>
            <person name="Bu F."/>
            <person name="Rutten L."/>
            <person name="Van Zeijl A."/>
            <person name="Liu W."/>
            <person name="Santuari L."/>
            <person name="Cao Q."/>
            <person name="Sharma T."/>
            <person name="Shen D."/>
            <person name="Roswanjaya Y."/>
            <person name="Wardhani T."/>
            <person name="Kalhor M.S."/>
            <person name="Jansen J."/>
            <person name="Van den Hoogen J."/>
            <person name="Gungor B."/>
            <person name="Hartog M."/>
            <person name="Hontelez J."/>
            <person name="Verver J."/>
            <person name="Yang W.-C."/>
            <person name="Schijlen E."/>
            <person name="Repin R."/>
            <person name="Schilthuizen M."/>
            <person name="Schranz E."/>
            <person name="Heidstra R."/>
            <person name="Miyata K."/>
            <person name="Fedorova E."/>
            <person name="Kohlen W."/>
            <person name="Bisseling T."/>
            <person name="Smit S."/>
            <person name="Geurts R."/>
        </authorList>
    </citation>
    <scope>NUCLEOTIDE SEQUENCE [LARGE SCALE GENOMIC DNA]</scope>
    <source>
        <strain evidence="2">cv. WU1-14</strain>
    </source>
</reference>
<proteinExistence type="predicted"/>
<comment type="caution">
    <text evidence="1">The sequence shown here is derived from an EMBL/GenBank/DDBJ whole genome shotgun (WGS) entry which is preliminary data.</text>
</comment>
<protein>
    <submittedName>
        <fullName evidence="1">Uncharacterized protein</fullName>
    </submittedName>
</protein>
<feature type="non-terminal residue" evidence="1">
    <location>
        <position position="1"/>
    </location>
</feature>